<keyword evidence="4" id="KW-0175">Coiled coil</keyword>
<protein>
    <recommendedName>
        <fullName evidence="6">BRX domain-containing protein</fullName>
    </recommendedName>
</protein>
<evidence type="ECO:0000313" key="8">
    <source>
        <dbReference type="Proteomes" id="UP000593560"/>
    </source>
</evidence>
<organism evidence="7 8">
    <name type="scientific">Gossypium harknessii</name>
    <dbReference type="NCBI Taxonomy" id="34285"/>
    <lineage>
        <taxon>Eukaryota</taxon>
        <taxon>Viridiplantae</taxon>
        <taxon>Streptophyta</taxon>
        <taxon>Embryophyta</taxon>
        <taxon>Tracheophyta</taxon>
        <taxon>Spermatophyta</taxon>
        <taxon>Magnoliopsida</taxon>
        <taxon>eudicotyledons</taxon>
        <taxon>Gunneridae</taxon>
        <taxon>Pentapetalae</taxon>
        <taxon>rosids</taxon>
        <taxon>malvids</taxon>
        <taxon>Malvales</taxon>
        <taxon>Malvaceae</taxon>
        <taxon>Malvoideae</taxon>
        <taxon>Gossypium</taxon>
    </lineage>
</organism>
<dbReference type="InterPro" id="IPR013591">
    <property type="entry name" value="Brevis_radix_dom"/>
</dbReference>
<sequence length="264" mass="29877">MFVIMFWQKHELPDDRNLLFLLNPMILDFLCLLIFLGFYYTGDCSLLLELLVEDLSSKSKHLEAELEKTSKRLKEITAVAENEAKKCKSANEVIRSLTAQGIVVDSCAVTCSITFSDIVVYGQLILQLKEVTDKLPAGKSALHNSSSIATNTQRMHSDNSHATSIRLPRSEVSCNLDNISVSHGTKGQTEKSETIIQDEPGVYLTLSPLPNGNNELKRVRFRLSLKRMICSFCSRKHFTEEQAENWWAEHGDKVCERHNIRNTC</sequence>
<evidence type="ECO:0000259" key="6">
    <source>
        <dbReference type="PROSITE" id="PS51514"/>
    </source>
</evidence>
<dbReference type="Proteomes" id="UP000593560">
    <property type="component" value="Unassembled WGS sequence"/>
</dbReference>
<comment type="caution">
    <text evidence="7">The sequence shown here is derived from an EMBL/GenBank/DDBJ whole genome shotgun (WGS) entry which is preliminary data.</text>
</comment>
<feature type="domain" description="BRX" evidence="6">
    <location>
        <begin position="192"/>
        <end position="259"/>
    </location>
</feature>
<feature type="coiled-coil region" evidence="4">
    <location>
        <begin position="52"/>
        <end position="100"/>
    </location>
</feature>
<name>A0A7J9GLF2_9ROSI</name>
<keyword evidence="8" id="KW-1185">Reference proteome</keyword>
<keyword evidence="3" id="KW-0539">Nucleus</keyword>
<keyword evidence="5" id="KW-0472">Membrane</keyword>
<accession>A0A7J9GLF2</accession>
<dbReference type="PANTHER" id="PTHR46058">
    <property type="entry name" value="PROTEIN BREVIS RADIX-LIKE 1"/>
    <property type="match status" value="1"/>
</dbReference>
<keyword evidence="5" id="KW-0812">Transmembrane</keyword>
<dbReference type="EMBL" id="JABFAD010000005">
    <property type="protein sequence ID" value="MBA0798403.1"/>
    <property type="molecule type" value="Genomic_DNA"/>
</dbReference>
<reference evidence="7 8" key="1">
    <citation type="journal article" date="2019" name="Genome Biol. Evol.">
        <title>Insights into the evolution of the New World diploid cottons (Gossypium, subgenus Houzingenia) based on genome sequencing.</title>
        <authorList>
            <person name="Grover C.E."/>
            <person name="Arick M.A. 2nd"/>
            <person name="Thrash A."/>
            <person name="Conover J.L."/>
            <person name="Sanders W.S."/>
            <person name="Peterson D.G."/>
            <person name="Frelichowski J.E."/>
            <person name="Scheffler J.A."/>
            <person name="Scheffler B.E."/>
            <person name="Wendel J.F."/>
        </authorList>
    </citation>
    <scope>NUCLEOTIDE SEQUENCE [LARGE SCALE GENOMIC DNA]</scope>
    <source>
        <strain evidence="7">0</strain>
        <tissue evidence="7">Leaf</tissue>
    </source>
</reference>
<comment type="similarity">
    <text evidence="2">Belongs to the BRX family.</text>
</comment>
<comment type="subcellular location">
    <subcellularLocation>
        <location evidence="1">Nucleus</location>
    </subcellularLocation>
</comment>
<evidence type="ECO:0000313" key="7">
    <source>
        <dbReference type="EMBL" id="MBA0798403.1"/>
    </source>
</evidence>
<dbReference type="AlphaFoldDB" id="A0A7J9GLF2"/>
<gene>
    <name evidence="7" type="ORF">Gohar_008995</name>
</gene>
<dbReference type="Pfam" id="PF08381">
    <property type="entry name" value="BRX"/>
    <property type="match status" value="1"/>
</dbReference>
<feature type="transmembrane region" description="Helical" evidence="5">
    <location>
        <begin position="20"/>
        <end position="40"/>
    </location>
</feature>
<keyword evidence="5" id="KW-1133">Transmembrane helix</keyword>
<proteinExistence type="inferred from homology"/>
<dbReference type="InterPro" id="IPR044532">
    <property type="entry name" value="BRX-like"/>
</dbReference>
<dbReference type="OrthoDB" id="1427124at2759"/>
<evidence type="ECO:0000256" key="1">
    <source>
        <dbReference type="ARBA" id="ARBA00004123"/>
    </source>
</evidence>
<dbReference type="GO" id="GO:0005634">
    <property type="term" value="C:nucleus"/>
    <property type="evidence" value="ECO:0007669"/>
    <property type="project" value="UniProtKB-SubCell"/>
</dbReference>
<evidence type="ECO:0000256" key="5">
    <source>
        <dbReference type="SAM" id="Phobius"/>
    </source>
</evidence>
<dbReference type="PROSITE" id="PS51514">
    <property type="entry name" value="BRX"/>
    <property type="match status" value="1"/>
</dbReference>
<evidence type="ECO:0000256" key="4">
    <source>
        <dbReference type="SAM" id="Coils"/>
    </source>
</evidence>
<evidence type="ECO:0000256" key="3">
    <source>
        <dbReference type="ARBA" id="ARBA00023242"/>
    </source>
</evidence>
<dbReference type="PANTHER" id="PTHR46058:SF2">
    <property type="entry name" value="PROTEIN BREVIS RADIX-LIKE 3"/>
    <property type="match status" value="1"/>
</dbReference>
<evidence type="ECO:0000256" key="2">
    <source>
        <dbReference type="ARBA" id="ARBA00009057"/>
    </source>
</evidence>